<dbReference type="PANTHER" id="PTHR42789:SF1">
    <property type="entry name" value="D-ISOMER SPECIFIC 2-HYDROXYACID DEHYDROGENASE FAMILY PROTEIN (AFU_ORTHOLOGUE AFUA_6G10090)"/>
    <property type="match status" value="1"/>
</dbReference>
<organism evidence="7 8">
    <name type="scientific">OM182 bacterium</name>
    <dbReference type="NCBI Taxonomy" id="2510334"/>
    <lineage>
        <taxon>Bacteria</taxon>
        <taxon>Pseudomonadati</taxon>
        <taxon>Pseudomonadota</taxon>
        <taxon>Gammaproteobacteria</taxon>
        <taxon>OMG group</taxon>
        <taxon>OM182 clade</taxon>
    </lineage>
</organism>
<dbReference type="Pfam" id="PF02826">
    <property type="entry name" value="2-Hacid_dh_C"/>
    <property type="match status" value="1"/>
</dbReference>
<name>A0A520RX94_9GAMM</name>
<dbReference type="SUPFAM" id="SSF51735">
    <property type="entry name" value="NAD(P)-binding Rossmann-fold domains"/>
    <property type="match status" value="1"/>
</dbReference>
<dbReference type="PANTHER" id="PTHR42789">
    <property type="entry name" value="D-ISOMER SPECIFIC 2-HYDROXYACID DEHYDROGENASE FAMILY PROTEIN (AFU_ORTHOLOGUE AFUA_6G10090)"/>
    <property type="match status" value="1"/>
</dbReference>
<dbReference type="InterPro" id="IPR036291">
    <property type="entry name" value="NAD(P)-bd_dom_sf"/>
</dbReference>
<dbReference type="EMBL" id="SHAG01000058">
    <property type="protein sequence ID" value="RZO74856.1"/>
    <property type="molecule type" value="Genomic_DNA"/>
</dbReference>
<dbReference type="Gene3D" id="3.40.50.720">
    <property type="entry name" value="NAD(P)-binding Rossmann-like Domain"/>
    <property type="match status" value="2"/>
</dbReference>
<evidence type="ECO:0000256" key="3">
    <source>
        <dbReference type="ARBA" id="ARBA00023027"/>
    </source>
</evidence>
<feature type="domain" description="D-isomer specific 2-hydroxyacid dehydrogenase catalytic" evidence="5">
    <location>
        <begin position="3"/>
        <end position="309"/>
    </location>
</feature>
<feature type="domain" description="D-isomer specific 2-hydroxyacid dehydrogenase NAD-binding" evidence="6">
    <location>
        <begin position="107"/>
        <end position="282"/>
    </location>
</feature>
<evidence type="ECO:0000259" key="6">
    <source>
        <dbReference type="Pfam" id="PF02826"/>
    </source>
</evidence>
<accession>A0A520RX94</accession>
<dbReference type="CDD" id="cd12173">
    <property type="entry name" value="PGDH_4"/>
    <property type="match status" value="1"/>
</dbReference>
<comment type="similarity">
    <text evidence="1 4">Belongs to the D-isomer specific 2-hydroxyacid dehydrogenase family.</text>
</comment>
<dbReference type="InterPro" id="IPR006140">
    <property type="entry name" value="D-isomer_DH_NAD-bd"/>
</dbReference>
<evidence type="ECO:0000313" key="7">
    <source>
        <dbReference type="EMBL" id="RZO74856.1"/>
    </source>
</evidence>
<sequence length="320" mass="34439">MKVLMTEPLQPVGQALFHDSSEVELITPEELSEEALIAAVQGVEGIAVRSAKLTESVLAAATDLRAVSRHGVGYDNIHVASLTSRGIPMLLAIHANAVSVAEHVMYFLLSLAKRGRVYDAAARSSDFAMRSSPIAVDIADKTLTIVGFGRIGTRLARRALAFDMKVFVTDPYVSDDLIVESGCIPIGDFRTVLPETDFLTVHCPLNDKTRHMVGADEFSLMKSDSFVINCARGGIVHEEALTDALNKEKIAGAGVDVFETEPPLSSHPFLANKKIYLSPHSAGVSIEAARRMSYETADNLINALQGSINPATLANPEILE</sequence>
<keyword evidence="3" id="KW-0520">NAD</keyword>
<evidence type="ECO:0000256" key="1">
    <source>
        <dbReference type="ARBA" id="ARBA00005854"/>
    </source>
</evidence>
<evidence type="ECO:0000256" key="4">
    <source>
        <dbReference type="RuleBase" id="RU003719"/>
    </source>
</evidence>
<evidence type="ECO:0000313" key="8">
    <source>
        <dbReference type="Proteomes" id="UP000316199"/>
    </source>
</evidence>
<evidence type="ECO:0000256" key="2">
    <source>
        <dbReference type="ARBA" id="ARBA00023002"/>
    </source>
</evidence>
<dbReference type="Pfam" id="PF00389">
    <property type="entry name" value="2-Hacid_dh"/>
    <property type="match status" value="1"/>
</dbReference>
<dbReference type="SUPFAM" id="SSF52283">
    <property type="entry name" value="Formate/glycerate dehydrogenase catalytic domain-like"/>
    <property type="match status" value="1"/>
</dbReference>
<dbReference type="GO" id="GO:0051287">
    <property type="term" value="F:NAD binding"/>
    <property type="evidence" value="ECO:0007669"/>
    <property type="project" value="InterPro"/>
</dbReference>
<keyword evidence="2 4" id="KW-0560">Oxidoreductase</keyword>
<dbReference type="Proteomes" id="UP000316199">
    <property type="component" value="Unassembled WGS sequence"/>
</dbReference>
<reference evidence="7 8" key="1">
    <citation type="submission" date="2019-02" db="EMBL/GenBank/DDBJ databases">
        <title>Prokaryotic population dynamics and viral predation in marine succession experiment using metagenomics: the confinement effect.</title>
        <authorList>
            <person name="Haro-Moreno J.M."/>
            <person name="Rodriguez-Valera F."/>
            <person name="Lopez-Perez M."/>
        </authorList>
    </citation>
    <scope>NUCLEOTIDE SEQUENCE [LARGE SCALE GENOMIC DNA]</scope>
    <source>
        <strain evidence="7">MED-G157</strain>
    </source>
</reference>
<gene>
    <name evidence="7" type="ORF">EVA68_08320</name>
</gene>
<evidence type="ECO:0000259" key="5">
    <source>
        <dbReference type="Pfam" id="PF00389"/>
    </source>
</evidence>
<dbReference type="InterPro" id="IPR006139">
    <property type="entry name" value="D-isomer_2_OHA_DH_cat_dom"/>
</dbReference>
<proteinExistence type="inferred from homology"/>
<comment type="caution">
    <text evidence="7">The sequence shown here is derived from an EMBL/GenBank/DDBJ whole genome shotgun (WGS) entry which is preliminary data.</text>
</comment>
<protein>
    <submittedName>
        <fullName evidence="7">Hydroxyacid dehydrogenase</fullName>
    </submittedName>
</protein>
<dbReference type="InterPro" id="IPR050857">
    <property type="entry name" value="D-2-hydroxyacid_DH"/>
</dbReference>
<dbReference type="GO" id="GO:0016616">
    <property type="term" value="F:oxidoreductase activity, acting on the CH-OH group of donors, NAD or NADP as acceptor"/>
    <property type="evidence" value="ECO:0007669"/>
    <property type="project" value="InterPro"/>
</dbReference>
<dbReference type="AlphaFoldDB" id="A0A520RX94"/>